<accession>A0A1E5PLH4</accession>
<reference evidence="2 3" key="1">
    <citation type="submission" date="2016-08" db="EMBL/GenBank/DDBJ databases">
        <title>The complete genome of Streptomyces subrutilus 10-1-1.</title>
        <authorList>
            <person name="Chen X."/>
        </authorList>
    </citation>
    <scope>NUCLEOTIDE SEQUENCE [LARGE SCALE GENOMIC DNA]</scope>
    <source>
        <strain evidence="2 3">10-1-1</strain>
    </source>
</reference>
<evidence type="ECO:0000256" key="1">
    <source>
        <dbReference type="SAM" id="Phobius"/>
    </source>
</evidence>
<protein>
    <submittedName>
        <fullName evidence="2">Uncharacterized protein</fullName>
    </submittedName>
</protein>
<keyword evidence="1" id="KW-0472">Membrane</keyword>
<evidence type="ECO:0000313" key="2">
    <source>
        <dbReference type="EMBL" id="OEJ30407.1"/>
    </source>
</evidence>
<dbReference type="STRING" id="36818.BGK67_02705"/>
<comment type="caution">
    <text evidence="2">The sequence shown here is derived from an EMBL/GenBank/DDBJ whole genome shotgun (WGS) entry which is preliminary data.</text>
</comment>
<organism evidence="2 3">
    <name type="scientific">Streptomyces subrutilus</name>
    <dbReference type="NCBI Taxonomy" id="36818"/>
    <lineage>
        <taxon>Bacteria</taxon>
        <taxon>Bacillati</taxon>
        <taxon>Actinomycetota</taxon>
        <taxon>Actinomycetes</taxon>
        <taxon>Kitasatosporales</taxon>
        <taxon>Streptomycetaceae</taxon>
        <taxon>Streptomyces</taxon>
    </lineage>
</organism>
<feature type="transmembrane region" description="Helical" evidence="1">
    <location>
        <begin position="35"/>
        <end position="53"/>
    </location>
</feature>
<dbReference type="RefSeq" id="WP_069918552.1">
    <property type="nucleotide sequence ID" value="NZ_MEHK01000001.1"/>
</dbReference>
<dbReference type="Proteomes" id="UP000095705">
    <property type="component" value="Unassembled WGS sequence"/>
</dbReference>
<name>A0A1E5PLH4_9ACTN</name>
<proteinExistence type="predicted"/>
<gene>
    <name evidence="2" type="ORF">BGK67_02705</name>
</gene>
<keyword evidence="1" id="KW-0812">Transmembrane</keyword>
<keyword evidence="1" id="KW-1133">Transmembrane helix</keyword>
<sequence>MFSHRRVRTAVVLMISWVVMTGVERVVEHAPWQSAFLRGLVWAGVVTGAWWFAEWTQVRPVRATVASHNESQPLPADRRQQ</sequence>
<dbReference type="EMBL" id="MEHK01000001">
    <property type="protein sequence ID" value="OEJ30407.1"/>
    <property type="molecule type" value="Genomic_DNA"/>
</dbReference>
<evidence type="ECO:0000313" key="3">
    <source>
        <dbReference type="Proteomes" id="UP000095705"/>
    </source>
</evidence>
<dbReference type="OrthoDB" id="4322982at2"/>
<keyword evidence="3" id="KW-1185">Reference proteome</keyword>
<dbReference type="AlphaFoldDB" id="A0A1E5PLH4"/>